<evidence type="ECO:0000256" key="6">
    <source>
        <dbReference type="SAM" id="SignalP"/>
    </source>
</evidence>
<dbReference type="AlphaFoldDB" id="A0A8K0GEK4"/>
<comment type="caution">
    <text evidence="7">The sequence shown here is derived from an EMBL/GenBank/DDBJ whole genome shotgun (WGS) entry which is preliminary data.</text>
</comment>
<accession>A0A8K0GEK4</accession>
<evidence type="ECO:0000256" key="4">
    <source>
        <dbReference type="ARBA" id="ARBA00022729"/>
    </source>
</evidence>
<dbReference type="SUPFAM" id="SSF52833">
    <property type="entry name" value="Thioredoxin-like"/>
    <property type="match status" value="1"/>
</dbReference>
<evidence type="ECO:0000256" key="5">
    <source>
        <dbReference type="ARBA" id="ARBA00023180"/>
    </source>
</evidence>
<feature type="signal peptide" evidence="6">
    <location>
        <begin position="1"/>
        <end position="20"/>
    </location>
</feature>
<keyword evidence="5" id="KW-0325">Glycoprotein</keyword>
<evidence type="ECO:0000256" key="3">
    <source>
        <dbReference type="ARBA" id="ARBA00022525"/>
    </source>
</evidence>
<dbReference type="Proteomes" id="UP000801492">
    <property type="component" value="Unassembled WGS sequence"/>
</dbReference>
<gene>
    <name evidence="7" type="ORF">ILUMI_09965</name>
</gene>
<protein>
    <recommendedName>
        <fullName evidence="9">Gamma-interferon-inducible lysosomal thiol reductase</fullName>
    </recommendedName>
</protein>
<evidence type="ECO:0000313" key="7">
    <source>
        <dbReference type="EMBL" id="KAF2896206.1"/>
    </source>
</evidence>
<dbReference type="PANTHER" id="PTHR13234">
    <property type="entry name" value="GAMMA-INTERFERON INDUCIBLE LYSOSOMAL THIOL REDUCTASE GILT"/>
    <property type="match status" value="1"/>
</dbReference>
<proteinExistence type="inferred from homology"/>
<feature type="chain" id="PRO_5035474798" description="Gamma-interferon-inducible lysosomal thiol reductase" evidence="6">
    <location>
        <begin position="21"/>
        <end position="204"/>
    </location>
</feature>
<comment type="subcellular location">
    <subcellularLocation>
        <location evidence="1">Secreted</location>
    </subcellularLocation>
</comment>
<dbReference type="PANTHER" id="PTHR13234:SF8">
    <property type="entry name" value="GAMMA-INTERFERON-INDUCIBLE LYSOSOMAL THIOL REDUCTASE"/>
    <property type="match status" value="1"/>
</dbReference>
<reference evidence="7" key="1">
    <citation type="submission" date="2019-08" db="EMBL/GenBank/DDBJ databases">
        <title>The genome of the North American firefly Photinus pyralis.</title>
        <authorList>
            <consortium name="Photinus pyralis genome working group"/>
            <person name="Fallon T.R."/>
            <person name="Sander Lower S.E."/>
            <person name="Weng J.-K."/>
        </authorList>
    </citation>
    <scope>NUCLEOTIDE SEQUENCE</scope>
    <source>
        <strain evidence="7">TRF0915ILg1</strain>
        <tissue evidence="7">Whole body</tissue>
    </source>
</reference>
<evidence type="ECO:0008006" key="9">
    <source>
        <dbReference type="Google" id="ProtNLM"/>
    </source>
</evidence>
<keyword evidence="4 6" id="KW-0732">Signal</keyword>
<dbReference type="GO" id="GO:0016671">
    <property type="term" value="F:oxidoreductase activity, acting on a sulfur group of donors, disulfide as acceptor"/>
    <property type="evidence" value="ECO:0007669"/>
    <property type="project" value="InterPro"/>
</dbReference>
<evidence type="ECO:0000256" key="1">
    <source>
        <dbReference type="ARBA" id="ARBA00004613"/>
    </source>
</evidence>
<keyword evidence="8" id="KW-1185">Reference proteome</keyword>
<dbReference type="Gene3D" id="3.40.30.10">
    <property type="entry name" value="Glutaredoxin"/>
    <property type="match status" value="1"/>
</dbReference>
<dbReference type="InterPro" id="IPR036249">
    <property type="entry name" value="Thioredoxin-like_sf"/>
</dbReference>
<evidence type="ECO:0000256" key="2">
    <source>
        <dbReference type="ARBA" id="ARBA00005679"/>
    </source>
</evidence>
<comment type="similarity">
    <text evidence="2">Belongs to the GILT family.</text>
</comment>
<organism evidence="7 8">
    <name type="scientific">Ignelater luminosus</name>
    <name type="common">Cucubano</name>
    <name type="synonym">Pyrophorus luminosus</name>
    <dbReference type="NCBI Taxonomy" id="2038154"/>
    <lineage>
        <taxon>Eukaryota</taxon>
        <taxon>Metazoa</taxon>
        <taxon>Ecdysozoa</taxon>
        <taxon>Arthropoda</taxon>
        <taxon>Hexapoda</taxon>
        <taxon>Insecta</taxon>
        <taxon>Pterygota</taxon>
        <taxon>Neoptera</taxon>
        <taxon>Endopterygota</taxon>
        <taxon>Coleoptera</taxon>
        <taxon>Polyphaga</taxon>
        <taxon>Elateriformia</taxon>
        <taxon>Elateroidea</taxon>
        <taxon>Elateridae</taxon>
        <taxon>Agrypninae</taxon>
        <taxon>Pyrophorini</taxon>
        <taxon>Ignelater</taxon>
    </lineage>
</organism>
<dbReference type="GO" id="GO:0005576">
    <property type="term" value="C:extracellular region"/>
    <property type="evidence" value="ECO:0007669"/>
    <property type="project" value="UniProtKB-SubCell"/>
</dbReference>
<dbReference type="OrthoDB" id="958254at2759"/>
<sequence>MKSLTTIILVTLFYCFKCEEETLKLSIYYETLCPDSIRFFRNQLNSTYEKIGSSIEVDFIPYGFATQYKADGKWTFHCQHGTRECSGNKYHACELAQENGEEKDVQFLDCSMRSRDPTSSKQLQICAENVGVNFTSINECFKNGQGDELLIKYGERTNAVSPKISYIPTIIINDVFSQEVQNNAEFDLLNTVCKHLSKKPPACL</sequence>
<dbReference type="EMBL" id="VTPC01005286">
    <property type="protein sequence ID" value="KAF2896206.1"/>
    <property type="molecule type" value="Genomic_DNA"/>
</dbReference>
<keyword evidence="3" id="KW-0964">Secreted</keyword>
<dbReference type="Pfam" id="PF03227">
    <property type="entry name" value="GILT"/>
    <property type="match status" value="1"/>
</dbReference>
<dbReference type="InterPro" id="IPR004911">
    <property type="entry name" value="Interferon-induced_GILT"/>
</dbReference>
<evidence type="ECO:0000313" key="8">
    <source>
        <dbReference type="Proteomes" id="UP000801492"/>
    </source>
</evidence>
<name>A0A8K0GEK4_IGNLU</name>